<evidence type="ECO:0000313" key="2">
    <source>
        <dbReference type="Proteomes" id="UP000053989"/>
    </source>
</evidence>
<protein>
    <submittedName>
        <fullName evidence="1">Uncharacterized protein</fullName>
    </submittedName>
</protein>
<organism evidence="1 2">
    <name type="scientific">Scleroderma citrinum Foug A</name>
    <dbReference type="NCBI Taxonomy" id="1036808"/>
    <lineage>
        <taxon>Eukaryota</taxon>
        <taxon>Fungi</taxon>
        <taxon>Dikarya</taxon>
        <taxon>Basidiomycota</taxon>
        <taxon>Agaricomycotina</taxon>
        <taxon>Agaricomycetes</taxon>
        <taxon>Agaricomycetidae</taxon>
        <taxon>Boletales</taxon>
        <taxon>Sclerodermatineae</taxon>
        <taxon>Sclerodermataceae</taxon>
        <taxon>Scleroderma</taxon>
    </lineage>
</organism>
<keyword evidence="2" id="KW-1185">Reference proteome</keyword>
<evidence type="ECO:0000313" key="1">
    <source>
        <dbReference type="EMBL" id="KIM58321.1"/>
    </source>
</evidence>
<dbReference type="HOGENOM" id="CLU_1741667_0_0_1"/>
<reference evidence="1 2" key="1">
    <citation type="submission" date="2014-04" db="EMBL/GenBank/DDBJ databases">
        <authorList>
            <consortium name="DOE Joint Genome Institute"/>
            <person name="Kuo A."/>
            <person name="Kohler A."/>
            <person name="Nagy L.G."/>
            <person name="Floudas D."/>
            <person name="Copeland A."/>
            <person name="Barry K.W."/>
            <person name="Cichocki N."/>
            <person name="Veneault-Fourrey C."/>
            <person name="LaButti K."/>
            <person name="Lindquist E.A."/>
            <person name="Lipzen A."/>
            <person name="Lundell T."/>
            <person name="Morin E."/>
            <person name="Murat C."/>
            <person name="Sun H."/>
            <person name="Tunlid A."/>
            <person name="Henrissat B."/>
            <person name="Grigoriev I.V."/>
            <person name="Hibbett D.S."/>
            <person name="Martin F."/>
            <person name="Nordberg H.P."/>
            <person name="Cantor M.N."/>
            <person name="Hua S.X."/>
        </authorList>
    </citation>
    <scope>NUCLEOTIDE SEQUENCE [LARGE SCALE GENOMIC DNA]</scope>
    <source>
        <strain evidence="1 2">Foug A</strain>
    </source>
</reference>
<proteinExistence type="predicted"/>
<accession>A0A0C3DQP8</accession>
<sequence>MRTWSRHERFHSPRSTASSEDCVVAGSRNLNTSVPCHLYNVTAGGQSPTHSYISTVCAVLLSLVSLREYGNYPFLIPTESIPLSAQVECHRIRFSDGRQNLLLLRTFILAIPSPVQPPLNFGTLHNRLVTRVISAASCCPCDISSCSDRH</sequence>
<dbReference type="Proteomes" id="UP000053989">
    <property type="component" value="Unassembled WGS sequence"/>
</dbReference>
<dbReference type="InParanoid" id="A0A0C3DQP8"/>
<gene>
    <name evidence="1" type="ORF">SCLCIDRAFT_1093160</name>
</gene>
<reference evidence="2" key="2">
    <citation type="submission" date="2015-01" db="EMBL/GenBank/DDBJ databases">
        <title>Evolutionary Origins and Diversification of the Mycorrhizal Mutualists.</title>
        <authorList>
            <consortium name="DOE Joint Genome Institute"/>
            <consortium name="Mycorrhizal Genomics Consortium"/>
            <person name="Kohler A."/>
            <person name="Kuo A."/>
            <person name="Nagy L.G."/>
            <person name="Floudas D."/>
            <person name="Copeland A."/>
            <person name="Barry K.W."/>
            <person name="Cichocki N."/>
            <person name="Veneault-Fourrey C."/>
            <person name="LaButti K."/>
            <person name="Lindquist E.A."/>
            <person name="Lipzen A."/>
            <person name="Lundell T."/>
            <person name="Morin E."/>
            <person name="Murat C."/>
            <person name="Riley R."/>
            <person name="Ohm R."/>
            <person name="Sun H."/>
            <person name="Tunlid A."/>
            <person name="Henrissat B."/>
            <person name="Grigoriev I.V."/>
            <person name="Hibbett D.S."/>
            <person name="Martin F."/>
        </authorList>
    </citation>
    <scope>NUCLEOTIDE SEQUENCE [LARGE SCALE GENOMIC DNA]</scope>
    <source>
        <strain evidence="2">Foug A</strain>
    </source>
</reference>
<dbReference type="AlphaFoldDB" id="A0A0C3DQP8"/>
<name>A0A0C3DQP8_9AGAM</name>
<dbReference type="EMBL" id="KN822087">
    <property type="protein sequence ID" value="KIM58321.1"/>
    <property type="molecule type" value="Genomic_DNA"/>
</dbReference>